<dbReference type="GO" id="GO:0006355">
    <property type="term" value="P:regulation of DNA-templated transcription"/>
    <property type="evidence" value="ECO:0007669"/>
    <property type="project" value="InterPro"/>
</dbReference>
<dbReference type="PATRIC" id="fig|1194972.3.peg.4861"/>
<accession>K0USR8</accession>
<reference evidence="1 2" key="1">
    <citation type="journal article" date="2012" name="J. Bacteriol.">
        <title>Complete Genome Sequence of Mycobacterium vaccae Type Strain ATCC 25954.</title>
        <authorList>
            <person name="Ho Y.S."/>
            <person name="Adroub S.A."/>
            <person name="Abadi M."/>
            <person name="Al Alwan B."/>
            <person name="Alkhateeb R."/>
            <person name="Gao G."/>
            <person name="Ragab A."/>
            <person name="Ali S."/>
            <person name="van Soolingen D."/>
            <person name="Bitter W."/>
            <person name="Pain A."/>
            <person name="Abdallah A.M."/>
        </authorList>
    </citation>
    <scope>NUCLEOTIDE SEQUENCE [LARGE SCALE GENOMIC DNA]</scope>
    <source>
        <strain evidence="1 2">ATCC 25954</strain>
    </source>
</reference>
<name>K0USR8_MYCVA</name>
<dbReference type="Gene3D" id="1.10.10.10">
    <property type="entry name" value="Winged helix-like DNA-binding domain superfamily/Winged helix DNA-binding domain"/>
    <property type="match status" value="1"/>
</dbReference>
<dbReference type="Proteomes" id="UP000006072">
    <property type="component" value="Unassembled WGS sequence"/>
</dbReference>
<comment type="caution">
    <text evidence="1">The sequence shown here is derived from an EMBL/GenBank/DDBJ whole genome shotgun (WGS) entry which is preliminary data.</text>
</comment>
<organism evidence="1 2">
    <name type="scientific">Mycolicibacterium vaccae ATCC 25954</name>
    <dbReference type="NCBI Taxonomy" id="1194972"/>
    <lineage>
        <taxon>Bacteria</taxon>
        <taxon>Bacillati</taxon>
        <taxon>Actinomycetota</taxon>
        <taxon>Actinomycetes</taxon>
        <taxon>Mycobacteriales</taxon>
        <taxon>Mycobacteriaceae</taxon>
        <taxon>Mycolicibacterium</taxon>
    </lineage>
</organism>
<dbReference type="SUPFAM" id="SSF46894">
    <property type="entry name" value="C-terminal effector domain of the bipartite response regulators"/>
    <property type="match status" value="1"/>
</dbReference>
<protein>
    <submittedName>
        <fullName evidence="1">Response regulator receiver protein</fullName>
    </submittedName>
</protein>
<dbReference type="EMBL" id="ALQA01000074">
    <property type="protein sequence ID" value="EJZ05663.1"/>
    <property type="molecule type" value="Genomic_DNA"/>
</dbReference>
<proteinExistence type="predicted"/>
<sequence>MARELVLSVRTVEGHVDRACFKLDVADRDELANVVRKKS</sequence>
<dbReference type="HOGENOM" id="CLU_3313133_0_0_11"/>
<dbReference type="InterPro" id="IPR016032">
    <property type="entry name" value="Sig_transdc_resp-reg_C-effctor"/>
</dbReference>
<dbReference type="AlphaFoldDB" id="K0USR8"/>
<keyword evidence="2" id="KW-1185">Reference proteome</keyword>
<dbReference type="GO" id="GO:0003677">
    <property type="term" value="F:DNA binding"/>
    <property type="evidence" value="ECO:0007669"/>
    <property type="project" value="InterPro"/>
</dbReference>
<gene>
    <name evidence="1" type="ORF">MVAC_24411</name>
</gene>
<evidence type="ECO:0000313" key="2">
    <source>
        <dbReference type="Proteomes" id="UP000006072"/>
    </source>
</evidence>
<dbReference type="InterPro" id="IPR036388">
    <property type="entry name" value="WH-like_DNA-bd_sf"/>
</dbReference>
<evidence type="ECO:0000313" key="1">
    <source>
        <dbReference type="EMBL" id="EJZ05663.1"/>
    </source>
</evidence>